<evidence type="ECO:0000313" key="1">
    <source>
        <dbReference type="EMBL" id="MDR6779497.1"/>
    </source>
</evidence>
<dbReference type="Proteomes" id="UP001266807">
    <property type="component" value="Unassembled WGS sequence"/>
</dbReference>
<accession>A0ABU1QIN3</accession>
<name>A0ABU1QIN3_9BACL</name>
<evidence type="ECO:0000313" key="2">
    <source>
        <dbReference type="Proteomes" id="UP001266807"/>
    </source>
</evidence>
<reference evidence="1 2" key="1">
    <citation type="submission" date="2023-07" db="EMBL/GenBank/DDBJ databases">
        <title>Sorghum-associated microbial communities from plants grown in Nebraska, USA.</title>
        <authorList>
            <person name="Schachtman D."/>
        </authorList>
    </citation>
    <scope>NUCLEOTIDE SEQUENCE [LARGE SCALE GENOMIC DNA]</scope>
    <source>
        <strain evidence="1 2">BE143</strain>
    </source>
</reference>
<protein>
    <submittedName>
        <fullName evidence="1">Uncharacterized protein</fullName>
    </submittedName>
</protein>
<dbReference type="EMBL" id="JAVDUG010000004">
    <property type="protein sequence ID" value="MDR6779497.1"/>
    <property type="molecule type" value="Genomic_DNA"/>
</dbReference>
<comment type="caution">
    <text evidence="1">The sequence shown here is derived from an EMBL/GenBank/DDBJ whole genome shotgun (WGS) entry which is preliminary data.</text>
</comment>
<dbReference type="RefSeq" id="WP_068940478.1">
    <property type="nucleotide sequence ID" value="NZ_JAVDUG010000004.1"/>
</dbReference>
<keyword evidence="2" id="KW-1185">Reference proteome</keyword>
<organism evidence="1 2">
    <name type="scientific">Paenibacillus peoriae</name>
    <dbReference type="NCBI Taxonomy" id="59893"/>
    <lineage>
        <taxon>Bacteria</taxon>
        <taxon>Bacillati</taxon>
        <taxon>Bacillota</taxon>
        <taxon>Bacilli</taxon>
        <taxon>Bacillales</taxon>
        <taxon>Paenibacillaceae</taxon>
        <taxon>Paenibacillus</taxon>
    </lineage>
</organism>
<sequence length="64" mass="7763">MWRKMFKFFGAKVIYTVDYDGEVRIRFANKLSYDRWTCYELDKKVVLFKDGSSSGKYIKNWGYL</sequence>
<proteinExistence type="predicted"/>
<gene>
    <name evidence="1" type="ORF">J2W98_003777</name>
</gene>